<keyword evidence="2" id="KW-0233">DNA recombination</keyword>
<feature type="domain" description="Phage integrase SAM-like" evidence="3">
    <location>
        <begin position="132"/>
        <end position="220"/>
    </location>
</feature>
<dbReference type="AlphaFoldDB" id="A0A4Z0P579"/>
<dbReference type="Pfam" id="PF17293">
    <property type="entry name" value="Arm-DNA-bind_5"/>
    <property type="match status" value="1"/>
</dbReference>
<dbReference type="EMBL" id="SRLA01000004">
    <property type="protein sequence ID" value="TGE05536.1"/>
    <property type="molecule type" value="Genomic_DNA"/>
</dbReference>
<evidence type="ECO:0000313" key="6">
    <source>
        <dbReference type="Proteomes" id="UP000298337"/>
    </source>
</evidence>
<sequence>MITYEYNMKEPYLWRRANRAHATTDKAPIILRIEIIGYERAEFATGVTATTSEWNQDTQRLQVGRGASKEEQLLVRSYNNKLIDWIRKSEQVYDSLKSQGHDPTPAEIREVLRGSGSRTQKKQTLLDCLELLYTHLSDKERQPSTLTNARLVIGFVKEYLAVLRKPNLPAVQVDRKWCRALERWCIARPMTGASIRKYISFIIRAVNMAIDEGWLKDNKLAGYRYVSELESAEKRYLTQDELNKLRVFCFTTDTKNQTLDQVRDLFVFCCYTGLSFVDYVRFARTPDTFLSSVPNKAGQPVQGIGMSRQKIQYLGKGFWVPLFPVSKELLFTKYARQLPIYESSYVNENLKHIARLVDLSLLDLSHKDARSTFAQMMRDQFGLKLAAEMAGHTEAMANARYSSASPQYIIEQLSILGAPLTHN</sequence>
<protein>
    <submittedName>
        <fullName evidence="5">Uncharacterized protein</fullName>
    </submittedName>
</protein>
<comment type="caution">
    <text evidence="5">The sequence shown here is derived from an EMBL/GenBank/DDBJ whole genome shotgun (WGS) entry which is preliminary data.</text>
</comment>
<evidence type="ECO:0000256" key="1">
    <source>
        <dbReference type="ARBA" id="ARBA00023125"/>
    </source>
</evidence>
<reference evidence="5 6" key="1">
    <citation type="submission" date="2019-04" db="EMBL/GenBank/DDBJ databases">
        <authorList>
            <person name="Feng G."/>
            <person name="Zhang J."/>
            <person name="Zhu H."/>
        </authorList>
    </citation>
    <scope>NUCLEOTIDE SEQUENCE [LARGE SCALE GENOMIC DNA]</scope>
    <source>
        <strain evidence="5 6">92R-1</strain>
    </source>
</reference>
<gene>
    <name evidence="5" type="ORF">EU556_19745</name>
</gene>
<dbReference type="InterPro" id="IPR010998">
    <property type="entry name" value="Integrase_recombinase_N"/>
</dbReference>
<evidence type="ECO:0000256" key="2">
    <source>
        <dbReference type="ARBA" id="ARBA00023172"/>
    </source>
</evidence>
<evidence type="ECO:0000313" key="5">
    <source>
        <dbReference type="EMBL" id="TGE05536.1"/>
    </source>
</evidence>
<dbReference type="GO" id="GO:0003677">
    <property type="term" value="F:DNA binding"/>
    <property type="evidence" value="ECO:0007669"/>
    <property type="project" value="UniProtKB-KW"/>
</dbReference>
<accession>A0A4Z0P579</accession>
<name>A0A4Z0P579_9BACT</name>
<dbReference type="RefSeq" id="WP_135435849.1">
    <property type="nucleotide sequence ID" value="NZ_SRLA01000004.1"/>
</dbReference>
<dbReference type="Gene3D" id="1.10.150.130">
    <property type="match status" value="1"/>
</dbReference>
<keyword evidence="1" id="KW-0238">DNA-binding</keyword>
<evidence type="ECO:0000259" key="3">
    <source>
        <dbReference type="Pfam" id="PF13102"/>
    </source>
</evidence>
<dbReference type="Proteomes" id="UP000298337">
    <property type="component" value="Unassembled WGS sequence"/>
</dbReference>
<dbReference type="InterPro" id="IPR035386">
    <property type="entry name" value="Arm-DNA-bind_5"/>
</dbReference>
<dbReference type="InterPro" id="IPR013762">
    <property type="entry name" value="Integrase-like_cat_sf"/>
</dbReference>
<organism evidence="5 6">
    <name type="scientific">Hymenobacter fodinae</name>
    <dbReference type="NCBI Taxonomy" id="2510796"/>
    <lineage>
        <taxon>Bacteria</taxon>
        <taxon>Pseudomonadati</taxon>
        <taxon>Bacteroidota</taxon>
        <taxon>Cytophagia</taxon>
        <taxon>Cytophagales</taxon>
        <taxon>Hymenobacteraceae</taxon>
        <taxon>Hymenobacter</taxon>
    </lineage>
</organism>
<dbReference type="GO" id="GO:0006310">
    <property type="term" value="P:DNA recombination"/>
    <property type="evidence" value="ECO:0007669"/>
    <property type="project" value="UniProtKB-KW"/>
</dbReference>
<feature type="domain" description="Arm DNA-binding" evidence="4">
    <location>
        <begin position="23"/>
        <end position="106"/>
    </location>
</feature>
<dbReference type="GO" id="GO:0015074">
    <property type="term" value="P:DNA integration"/>
    <property type="evidence" value="ECO:0007669"/>
    <property type="project" value="InterPro"/>
</dbReference>
<dbReference type="Pfam" id="PF13102">
    <property type="entry name" value="Phage_int_SAM_5"/>
    <property type="match status" value="1"/>
</dbReference>
<evidence type="ECO:0000259" key="4">
    <source>
        <dbReference type="Pfam" id="PF17293"/>
    </source>
</evidence>
<dbReference type="Gene3D" id="1.10.443.10">
    <property type="entry name" value="Intergrase catalytic core"/>
    <property type="match status" value="1"/>
</dbReference>
<keyword evidence="6" id="KW-1185">Reference proteome</keyword>
<dbReference type="SUPFAM" id="SSF56349">
    <property type="entry name" value="DNA breaking-rejoining enzymes"/>
    <property type="match status" value="1"/>
</dbReference>
<dbReference type="InterPro" id="IPR025269">
    <property type="entry name" value="SAM-like_dom"/>
</dbReference>
<dbReference type="OrthoDB" id="1098628at2"/>
<proteinExistence type="predicted"/>
<dbReference type="InterPro" id="IPR011010">
    <property type="entry name" value="DNA_brk_join_enz"/>
</dbReference>